<dbReference type="InterPro" id="IPR050708">
    <property type="entry name" value="T6SS_VgrG/RHS"/>
</dbReference>
<dbReference type="EMBL" id="MNUY01000060">
    <property type="protein sequence ID" value="OIO13394.1"/>
    <property type="molecule type" value="Genomic_DNA"/>
</dbReference>
<name>A0A1J4TNI9_9BACT</name>
<organism evidence="4 5">
    <name type="scientific">Candidatus Gottesmanbacteria bacterium CG1_02_37_22</name>
    <dbReference type="NCBI Taxonomy" id="1805209"/>
    <lineage>
        <taxon>Bacteria</taxon>
        <taxon>Candidatus Gottesmaniibacteriota</taxon>
    </lineage>
</organism>
<sequence length="1747" mass="196536">MSVNYVSNRINSLSLEQKGSWLGPGWDLTLPEVRFDAWTEKSGTSSNCKEYAGTRKRGPQYSLILGGSEEPLYWIEDKYNNPFDPPISSKYISKSGIPVIAYYRTYKDHNRFDTDSCLNDSGRNYIITKWIAQGKDGREYTFDSSLNNSVADRKIKNTMAPSKYMVTEIKDLSGNKIVFEYNAEVQSGHNITVYPAVIKYNFQGNTPFGAVEFTTTEKTYQPDFSARKPHEVKYEEMNFEKSRLSEIKVYSNYPNRTLYKTYKFNYDVTSYKYPYKYSGGWQETGYDTLTKVDTYQGEAAEAHKFVPETFTYEMRTVGFQFIPLHDNERHSDWVNSCEMPWRHTVSWNDFKNWIVSNERCDPDRESNVPCLCEYERIQLVNAGFEFCLGTNGIGDNGGESRPNNPQPGCPALAQMIGFYGGSTQGWVIGWETGKAPFIKKVNNGYGGEVAFTYENYINPKREYAYNRNVITSKEMYDTNNPSLPKIRTEYTYDPVPVNETLRPEKGGGFHRVTSKDPVTNMFTTTYYYPLSPKIINGEVAVWDSLNDPEKNPFWGAPLRTVVHRYEGNQDLIYSDQFISYSFIPIFKPDFVNPSLASTFISEGVGQRVTTTSDSFIPKASNYVTANIDPNKPQYFDYNLDTTSTNPKFLHTQTRSWYDQYGYVVKTAKYGDVRGFADISTGHDFSRRRDINGGWQETDKAKTYSFQLPMSPYLYDQGQVVADPPSSGTPIDDPSLKKYSYSKYIRNSADSAYVNGADVALYLAKNMTGLVAETFASDQDAKFETIPETNRWSWSSVNYDADGKLRGFTTSSTQKNTAPPQDRLKLKNGSDMPDTISSSISYDNFGNPISKTDARGNATTTSYYPAGSPFANILPKQSSTQIKDAEGRPVINSTSTTIYDPLLWLPTEVIDANELKSVTEYDCLGRTQNVYKPADASAPRSSTLPNATYIYFDYQAEGCGIGATITDKPLPHLRTKTRISATGADGEEQQVYMFFDMISDGFGQTRETQVLKTKVNDIDKSLINETVYNNRGLKETESSVWEYDPVNLTSDTSPLPQYIPLSDPELTRYTHDELGRVLTVTDPLNHTARTEYSGLTTRAFDANNSYKTPGQNPTYTQSETNGLGQTVKTITTNISTPNQPNFGLMSVPIYDNVLGAVESATQYKCNNPACADSNNDSLFTSRTYYDHLGRKWKTEDPDLGTWKYAYDANGNFVRQEDAKNQIIDFYYDSLNRLVKKEYPGNPRGGFSVSGNRNYIQYIYDVEAGKRFIGKKLRMIDTTGETSYEYDGKGRLIKENKNIDKILYGLSGYEEAQTEYDYYDSDTLKSTKLPTGEIIDQTINEAGQLVAITSKTLVDIPSGTADTAIQQIVSYDLLKQQKYDKFGMPTAGILGNSVVSEKTYDQLGRVKTISAKKDTNILMNYDYSTRDDVGNITSVSNNPQSLSLTYNYDSLYQLTQVNGNYQSRYEYDAEGNILSKKDGDETVAMQYTDTSHRHAPKIVNGFTYKYDTNGNLTEDEERIFEWDFDNKPVRITMKDTGAVTEFAYDGDGNRVMKKTIEDFHYTCTNKSCKKTPGAGSNSCSSDADCLISPTPTPQPPAVIPTLTTTSNCWTSDGTHCDPNCRVTELVNNKYPTDGCTGNVYTGRRYLVNCSTSGTGNCFKYSGAAKLTKSYSYNGSCVVYDPSTAQMQEDIFCYPSATTCTWVTGVAPSPTPFYRMCVNQSCRMYPGRGESNCTSDADCMKLSPTPAFEG</sequence>
<evidence type="ECO:0000259" key="3">
    <source>
        <dbReference type="Pfam" id="PF25023"/>
    </source>
</evidence>
<evidence type="ECO:0000313" key="4">
    <source>
        <dbReference type="EMBL" id="OIO13394.1"/>
    </source>
</evidence>
<dbReference type="Pfam" id="PF25023">
    <property type="entry name" value="TEN_YD-shell"/>
    <property type="match status" value="1"/>
</dbReference>
<feature type="domain" description="Teneurin-like YD-shell" evidence="3">
    <location>
        <begin position="1411"/>
        <end position="1553"/>
    </location>
</feature>
<dbReference type="InterPro" id="IPR056823">
    <property type="entry name" value="TEN-like_YD-shell"/>
</dbReference>
<dbReference type="STRING" id="1805209.AUJ73_03845"/>
<feature type="region of interest" description="Disordered" evidence="2">
    <location>
        <begin position="807"/>
        <end position="829"/>
    </location>
</feature>
<dbReference type="Gene3D" id="2.180.10.10">
    <property type="entry name" value="RHS repeat-associated core"/>
    <property type="match status" value="2"/>
</dbReference>
<keyword evidence="1" id="KW-0677">Repeat</keyword>
<dbReference type="Proteomes" id="UP000183120">
    <property type="component" value="Unassembled WGS sequence"/>
</dbReference>
<gene>
    <name evidence="4" type="ORF">AUJ73_03845</name>
</gene>
<protein>
    <recommendedName>
        <fullName evidence="3">Teneurin-like YD-shell domain-containing protein</fullName>
    </recommendedName>
</protein>
<dbReference type="PANTHER" id="PTHR32305">
    <property type="match status" value="1"/>
</dbReference>
<feature type="compositionally biased region" description="Polar residues" evidence="2">
    <location>
        <begin position="807"/>
        <end position="818"/>
    </location>
</feature>
<accession>A0A1J4TNI9</accession>
<dbReference type="PANTHER" id="PTHR32305:SF15">
    <property type="entry name" value="PROTEIN RHSA-RELATED"/>
    <property type="match status" value="1"/>
</dbReference>
<evidence type="ECO:0000256" key="2">
    <source>
        <dbReference type="SAM" id="MobiDB-lite"/>
    </source>
</evidence>
<reference evidence="4 5" key="1">
    <citation type="journal article" date="2016" name="Environ. Microbiol.">
        <title>Genomic resolution of a cold subsurface aquifer community provides metabolic insights for novel microbes adapted to high CO concentrations.</title>
        <authorList>
            <person name="Probst A.J."/>
            <person name="Castelle C.J."/>
            <person name="Singh A."/>
            <person name="Brown C.T."/>
            <person name="Anantharaman K."/>
            <person name="Sharon I."/>
            <person name="Hug L.A."/>
            <person name="Burstein D."/>
            <person name="Emerson J.B."/>
            <person name="Thomas B.C."/>
            <person name="Banfield J.F."/>
        </authorList>
    </citation>
    <scope>NUCLEOTIDE SEQUENCE [LARGE SCALE GENOMIC DNA]</scope>
    <source>
        <strain evidence="4">CG1_02_37_22</strain>
    </source>
</reference>
<comment type="caution">
    <text evidence="4">The sequence shown here is derived from an EMBL/GenBank/DDBJ whole genome shotgun (WGS) entry which is preliminary data.</text>
</comment>
<proteinExistence type="predicted"/>
<evidence type="ECO:0000256" key="1">
    <source>
        <dbReference type="ARBA" id="ARBA00022737"/>
    </source>
</evidence>
<evidence type="ECO:0000313" key="5">
    <source>
        <dbReference type="Proteomes" id="UP000183120"/>
    </source>
</evidence>